<dbReference type="GO" id="GO:0003677">
    <property type="term" value="F:DNA binding"/>
    <property type="evidence" value="ECO:0007669"/>
    <property type="project" value="InterPro"/>
</dbReference>
<dbReference type="Pfam" id="PF01325">
    <property type="entry name" value="Fe_dep_repress"/>
    <property type="match status" value="1"/>
</dbReference>
<dbReference type="InterPro" id="IPR036390">
    <property type="entry name" value="WH_DNA-bd_sf"/>
</dbReference>
<dbReference type="SUPFAM" id="SSF46785">
    <property type="entry name" value="Winged helix' DNA-binding domain"/>
    <property type="match status" value="1"/>
</dbReference>
<dbReference type="PROSITE" id="PS50944">
    <property type="entry name" value="HTH_DTXR"/>
    <property type="match status" value="1"/>
</dbReference>
<dbReference type="GO" id="GO:0046914">
    <property type="term" value="F:transition metal ion binding"/>
    <property type="evidence" value="ECO:0007669"/>
    <property type="project" value="InterPro"/>
</dbReference>
<feature type="compositionally biased region" description="Acidic residues" evidence="1">
    <location>
        <begin position="133"/>
        <end position="145"/>
    </location>
</feature>
<dbReference type="InterPro" id="IPR036388">
    <property type="entry name" value="WH-like_DNA-bd_sf"/>
</dbReference>
<dbReference type="KEGG" id="hlt:I7X12_02540"/>
<reference evidence="3 4" key="1">
    <citation type="submission" date="2020-12" db="EMBL/GenBank/DDBJ databases">
        <title>Halosimplex halophilum sp. nov. and Halosimplex salinum sp. nov., two new members of the genus Halosimplex.</title>
        <authorList>
            <person name="Cui H.L."/>
        </authorList>
    </citation>
    <scope>NUCLEOTIDE SEQUENCE [LARGE SCALE GENOMIC DNA]</scope>
    <source>
        <strain evidence="3 4">YGH94</strain>
    </source>
</reference>
<dbReference type="InterPro" id="IPR022689">
    <property type="entry name" value="Iron_dep_repressor"/>
</dbReference>
<dbReference type="GO" id="GO:0003700">
    <property type="term" value="F:DNA-binding transcription factor activity"/>
    <property type="evidence" value="ECO:0007669"/>
    <property type="project" value="InterPro"/>
</dbReference>
<evidence type="ECO:0000313" key="4">
    <source>
        <dbReference type="Proteomes" id="UP000595001"/>
    </source>
</evidence>
<dbReference type="Proteomes" id="UP000595001">
    <property type="component" value="Chromosome"/>
</dbReference>
<proteinExistence type="predicted"/>
<accession>A0A7T3FZD1</accession>
<feature type="region of interest" description="Disordered" evidence="1">
    <location>
        <begin position="117"/>
        <end position="145"/>
    </location>
</feature>
<dbReference type="InterPro" id="IPR022687">
    <property type="entry name" value="HTH_DTXR"/>
</dbReference>
<dbReference type="PANTHER" id="PTHR33238">
    <property type="entry name" value="IRON (METAL) DEPENDENT REPRESSOR, DTXR FAMILY"/>
    <property type="match status" value="1"/>
</dbReference>
<evidence type="ECO:0000313" key="3">
    <source>
        <dbReference type="EMBL" id="QPV63531.1"/>
    </source>
</evidence>
<keyword evidence="4" id="KW-1185">Reference proteome</keyword>
<dbReference type="InterPro" id="IPR050536">
    <property type="entry name" value="DtxR_MntR_Metal-Reg"/>
</dbReference>
<dbReference type="EMBL" id="CP065856">
    <property type="protein sequence ID" value="QPV63531.1"/>
    <property type="molecule type" value="Genomic_DNA"/>
</dbReference>
<dbReference type="AlphaFoldDB" id="A0A7T3FZD1"/>
<gene>
    <name evidence="3" type="ORF">I7X12_02540</name>
</gene>
<evidence type="ECO:0000256" key="1">
    <source>
        <dbReference type="SAM" id="MobiDB-lite"/>
    </source>
</evidence>
<dbReference type="RefSeq" id="WP_198062320.1">
    <property type="nucleotide sequence ID" value="NZ_CP065856.1"/>
</dbReference>
<protein>
    <submittedName>
        <fullName evidence="3">Metal-dependent transcriptional regulator</fullName>
    </submittedName>
</protein>
<evidence type="ECO:0000259" key="2">
    <source>
        <dbReference type="PROSITE" id="PS50944"/>
    </source>
</evidence>
<dbReference type="GeneID" id="60587335"/>
<feature type="domain" description="HTH dtxR-type" evidence="2">
    <location>
        <begin position="1"/>
        <end position="62"/>
    </location>
</feature>
<name>A0A7T3FZD1_9EURY</name>
<dbReference type="PANTHER" id="PTHR33238:SF7">
    <property type="entry name" value="IRON-DEPENDENT TRANSCRIPTIONAL REGULATOR"/>
    <property type="match status" value="1"/>
</dbReference>
<organism evidence="3 4">
    <name type="scientific">Halosimplex litoreum</name>
    <dbReference type="NCBI Taxonomy" id="1198301"/>
    <lineage>
        <taxon>Archaea</taxon>
        <taxon>Methanobacteriati</taxon>
        <taxon>Methanobacteriota</taxon>
        <taxon>Stenosarchaea group</taxon>
        <taxon>Halobacteria</taxon>
        <taxon>Halobacteriales</taxon>
        <taxon>Haloarculaceae</taxon>
        <taxon>Halosimplex</taxon>
    </lineage>
</organism>
<sequence>MSGAPQYLLAIYIEEHRRGPPIPPGRLAEMLERSPAAATEMCQRLAEDGLVSYEAYEGATLTESGRDRAAQLHETYVTVSWFFRGVLDLDEYETEAMALAGLVSPTVTERLAAALPADAAAESGVGGSVDGTDTTDSDPDDPDDR</sequence>
<dbReference type="OrthoDB" id="266552at2157"/>
<dbReference type="Gene3D" id="1.10.10.10">
    <property type="entry name" value="Winged helix-like DNA-binding domain superfamily/Winged helix DNA-binding domain"/>
    <property type="match status" value="1"/>
</dbReference>
<dbReference type="SMART" id="SM00529">
    <property type="entry name" value="HTH_DTXR"/>
    <property type="match status" value="1"/>
</dbReference>